<dbReference type="EMBL" id="QZEZ01000014">
    <property type="protein sequence ID" value="RJK92515.1"/>
    <property type="molecule type" value="Genomic_DNA"/>
</dbReference>
<dbReference type="CDD" id="cd16414">
    <property type="entry name" value="dndB_like"/>
    <property type="match status" value="1"/>
</dbReference>
<dbReference type="Proteomes" id="UP000265614">
    <property type="component" value="Unassembled WGS sequence"/>
</dbReference>
<sequence>MSSLTASLNALNTSTVTGVRRSDSFVAVRLKQGARTVYAVQLPLEDVSRVLPVPDPQHPTPGNRKVDAKHATDFGKYVRRHPEWVAPPLLVRDNGKCTFTKQLELPGGIEVGILEVPHGAVLKIVDGQHRVLGLHDATAAISREEDELLEQLARAKGRGADTSELDEKLAELAADKERFATEHLGVYVYEEGSPDAYEQMFFDVADNALGIRQAVKVRFDNRKLINRTFDPVAKHKLLQGRVDVEQDRITGGNQNLLGAKHVIEIVRSVNVGVMGRITKKREAELDDESTVENAMAFLDSLVDGFPDLAAVADGTLTPPTLRTRSLTGSLTMLRVLAGVFHNLVLASDDEDETWTPEQVAEFFGQLAPHMEAPVAPTSVWLTAQDFDPNRGGVPDFTRGAYGPQARSQNIKHLTEVITDWAWNGVPA</sequence>
<dbReference type="RefSeq" id="WP_119952039.1">
    <property type="nucleotide sequence ID" value="NZ_QZEZ01000014.1"/>
</dbReference>
<dbReference type="Pfam" id="PF14072">
    <property type="entry name" value="DndB"/>
    <property type="match status" value="1"/>
</dbReference>
<evidence type="ECO:0000313" key="2">
    <source>
        <dbReference type="Proteomes" id="UP000265614"/>
    </source>
</evidence>
<dbReference type="InterPro" id="IPR017642">
    <property type="entry name" value="DNA_S_mod_DndB"/>
</dbReference>
<dbReference type="AlphaFoldDB" id="A0A3A3YPL9"/>
<dbReference type="OrthoDB" id="3652472at2"/>
<evidence type="ECO:0008006" key="3">
    <source>
        <dbReference type="Google" id="ProtNLM"/>
    </source>
</evidence>
<organism evidence="1 2">
    <name type="scientific">Vallicoccus soli</name>
    <dbReference type="NCBI Taxonomy" id="2339232"/>
    <lineage>
        <taxon>Bacteria</taxon>
        <taxon>Bacillati</taxon>
        <taxon>Actinomycetota</taxon>
        <taxon>Actinomycetes</taxon>
        <taxon>Motilibacterales</taxon>
        <taxon>Vallicoccaceae</taxon>
        <taxon>Vallicoccus</taxon>
    </lineage>
</organism>
<accession>A0A3A3YPL9</accession>
<protein>
    <recommendedName>
        <fullName evidence="3">DGQHR domain-containing protein</fullName>
    </recommendedName>
</protein>
<keyword evidence="2" id="KW-1185">Reference proteome</keyword>
<name>A0A3A3YPL9_9ACTN</name>
<reference evidence="1 2" key="1">
    <citation type="submission" date="2018-09" db="EMBL/GenBank/DDBJ databases">
        <title>YIM 75000 draft genome.</title>
        <authorList>
            <person name="Tang S."/>
            <person name="Feng Y."/>
        </authorList>
    </citation>
    <scope>NUCLEOTIDE SEQUENCE [LARGE SCALE GENOMIC DNA]</scope>
    <source>
        <strain evidence="1 2">YIM 75000</strain>
    </source>
</reference>
<comment type="caution">
    <text evidence="1">The sequence shown here is derived from an EMBL/GenBank/DDBJ whole genome shotgun (WGS) entry which is preliminary data.</text>
</comment>
<gene>
    <name evidence="1" type="ORF">D5H78_18735</name>
</gene>
<evidence type="ECO:0000313" key="1">
    <source>
        <dbReference type="EMBL" id="RJK92515.1"/>
    </source>
</evidence>
<proteinExistence type="predicted"/>